<evidence type="ECO:0000313" key="17">
    <source>
        <dbReference type="EMBL" id="ATF25482.1"/>
    </source>
</evidence>
<dbReference type="GeneID" id="66537969"/>
<keyword evidence="8 14" id="KW-0511">Multifunctional enzyme</keyword>
<dbReference type="PANTHER" id="PTHR43091:SF1">
    <property type="entry name" value="BETA-KETOACYL-[ACYL-CARRIER-PROTEIN] SYNTHASE III, CHLOROPLASTIC"/>
    <property type="match status" value="1"/>
</dbReference>
<evidence type="ECO:0000256" key="9">
    <source>
        <dbReference type="ARBA" id="ARBA00023315"/>
    </source>
</evidence>
<evidence type="ECO:0000256" key="12">
    <source>
        <dbReference type="ARBA" id="ARBA00052467"/>
    </source>
</evidence>
<dbReference type="Pfam" id="PF08545">
    <property type="entry name" value="ACP_syn_III"/>
    <property type="match status" value="1"/>
</dbReference>
<dbReference type="Gene3D" id="3.40.47.10">
    <property type="match status" value="1"/>
</dbReference>
<sequence length="312" mass="33582">MNAGILGVGSYIPDNIVTNKDLEKIIDTNDEWIRTRTGIEERRIAPDDIDTVDMAIGAAKDAIKDAGLQPEDIDFIITATVTQTQRHPSISNYVQHAIGSKKIPGMDLEAACSGFMFGVVTAKHFIEAGTYKNVLVIGADKLSKATNWEDRSTAVLFGDGAGAAVLGAVSDDNGILSFELGSDGAGAEFLYEDENHNINMNGSEVFKFAVRQMGYSALSVLEKAGIEKEELDLLIPHQANIRIMNAARERLNLPEEKMIKTVHKYGNTSSASIPVALCDAVRSGKVKDGDNIVLVGFGGGLTWGAVLLRWGK</sequence>
<accession>A0A1D2KCR8</accession>
<dbReference type="RefSeq" id="WP_029091602.1">
    <property type="nucleotide sequence ID" value="NZ_CBCPIX010000001.1"/>
</dbReference>
<dbReference type="InterPro" id="IPR013751">
    <property type="entry name" value="ACP_syn_III_N"/>
</dbReference>
<comment type="catalytic activity">
    <reaction evidence="12">
        <text>2-methylpropanoyl-CoA + malonyl-[ACP] + H(+) = 4-methyl-3-oxopentanoyl-[ACP] + CO2 + CoA</text>
        <dbReference type="Rhea" id="RHEA:42268"/>
        <dbReference type="Rhea" id="RHEA-COMP:9623"/>
        <dbReference type="Rhea" id="RHEA-COMP:9940"/>
        <dbReference type="ChEBI" id="CHEBI:15378"/>
        <dbReference type="ChEBI" id="CHEBI:16526"/>
        <dbReference type="ChEBI" id="CHEBI:57287"/>
        <dbReference type="ChEBI" id="CHEBI:57338"/>
        <dbReference type="ChEBI" id="CHEBI:78449"/>
        <dbReference type="ChEBI" id="CHEBI:78820"/>
        <dbReference type="EC" id="2.3.1.300"/>
    </reaction>
    <physiologicalReaction direction="left-to-right" evidence="12">
        <dbReference type="Rhea" id="RHEA:42269"/>
    </physiologicalReaction>
</comment>
<evidence type="ECO:0000259" key="16">
    <source>
        <dbReference type="Pfam" id="PF08545"/>
    </source>
</evidence>
<dbReference type="EMBL" id="CP023483">
    <property type="protein sequence ID" value="ATF25482.1"/>
    <property type="molecule type" value="Genomic_DNA"/>
</dbReference>
<dbReference type="NCBIfam" id="TIGR00747">
    <property type="entry name" value="fabH"/>
    <property type="match status" value="1"/>
</dbReference>
<keyword evidence="5 14" id="KW-0276">Fatty acid metabolism</keyword>
<protein>
    <recommendedName>
        <fullName evidence="14">Beta-ketoacyl-[acyl-carrier-protein] synthase III</fullName>
        <shortName evidence="14">Beta-ketoacyl-ACP synthase III</shortName>
        <shortName evidence="14">KAS III</shortName>
        <ecNumber evidence="14">2.3.1.180</ecNumber>
    </recommendedName>
    <alternativeName>
        <fullName evidence="14">3-oxoacyl-[acyl-carrier-protein] synthase 3</fullName>
    </alternativeName>
    <alternativeName>
        <fullName evidence="14">3-oxoacyl-[acyl-carrier-protein] synthase III</fullName>
    </alternativeName>
</protein>
<comment type="pathway">
    <text evidence="1 14">Lipid metabolism; fatty acid biosynthesis.</text>
</comment>
<dbReference type="Proteomes" id="UP000270190">
    <property type="component" value="Unassembled WGS sequence"/>
</dbReference>
<dbReference type="InterPro" id="IPR016039">
    <property type="entry name" value="Thiolase-like"/>
</dbReference>
<evidence type="ECO:0000256" key="14">
    <source>
        <dbReference type="HAMAP-Rule" id="MF_01815"/>
    </source>
</evidence>
<comment type="subunit">
    <text evidence="14">Homodimer.</text>
</comment>
<dbReference type="GO" id="GO:0004315">
    <property type="term" value="F:3-oxoacyl-[acyl-carrier-protein] synthase activity"/>
    <property type="evidence" value="ECO:0007669"/>
    <property type="project" value="InterPro"/>
</dbReference>
<feature type="region of interest" description="ACP-binding" evidence="14">
    <location>
        <begin position="238"/>
        <end position="242"/>
    </location>
</feature>
<organism evidence="17 19">
    <name type="scientific">Brochothrix thermosphacta</name>
    <name type="common">Microbacterium thermosphactum</name>
    <dbReference type="NCBI Taxonomy" id="2756"/>
    <lineage>
        <taxon>Bacteria</taxon>
        <taxon>Bacillati</taxon>
        <taxon>Bacillota</taxon>
        <taxon>Bacilli</taxon>
        <taxon>Bacillales</taxon>
        <taxon>Listeriaceae</taxon>
        <taxon>Brochothrix</taxon>
    </lineage>
</organism>
<evidence type="ECO:0000256" key="8">
    <source>
        <dbReference type="ARBA" id="ARBA00023268"/>
    </source>
</evidence>
<dbReference type="InterPro" id="IPR013747">
    <property type="entry name" value="ACP_syn_III_C"/>
</dbReference>
<keyword evidence="14" id="KW-0963">Cytoplasm</keyword>
<comment type="catalytic activity">
    <reaction evidence="13">
        <text>3-methylbutanoyl-CoA + malonyl-[ACP] + H(+) = 5-methyl-3-oxohexanoyl-[ACP] + CO2 + CoA</text>
        <dbReference type="Rhea" id="RHEA:42272"/>
        <dbReference type="Rhea" id="RHEA-COMP:9623"/>
        <dbReference type="Rhea" id="RHEA-COMP:9941"/>
        <dbReference type="ChEBI" id="CHEBI:15378"/>
        <dbReference type="ChEBI" id="CHEBI:16526"/>
        <dbReference type="ChEBI" id="CHEBI:57287"/>
        <dbReference type="ChEBI" id="CHEBI:57345"/>
        <dbReference type="ChEBI" id="CHEBI:78449"/>
        <dbReference type="ChEBI" id="CHEBI:78822"/>
        <dbReference type="EC" id="2.3.1.300"/>
    </reaction>
    <physiologicalReaction direction="left-to-right" evidence="13">
        <dbReference type="Rhea" id="RHEA:42273"/>
    </physiologicalReaction>
</comment>
<feature type="active site" evidence="14">
    <location>
        <position position="112"/>
    </location>
</feature>
<reference evidence="20" key="2">
    <citation type="submission" date="2018-04" db="EMBL/GenBank/DDBJ databases">
        <authorList>
            <person name="Illikoud N."/>
        </authorList>
    </citation>
    <scope>NUCLEOTIDE SEQUENCE [LARGE SCALE GENOMIC DNA]</scope>
</reference>
<dbReference type="SMR" id="A0A1D2KCR8"/>
<dbReference type="GO" id="GO:0006633">
    <property type="term" value="P:fatty acid biosynthetic process"/>
    <property type="evidence" value="ECO:0007669"/>
    <property type="project" value="UniProtKB-UniRule"/>
</dbReference>
<dbReference type="AlphaFoldDB" id="A0A1D2KCR8"/>
<evidence type="ECO:0000256" key="3">
    <source>
        <dbReference type="ARBA" id="ARBA00022516"/>
    </source>
</evidence>
<evidence type="ECO:0000313" key="20">
    <source>
        <dbReference type="Proteomes" id="UP000270190"/>
    </source>
</evidence>
<dbReference type="EMBL" id="OUNC01000083">
    <property type="protein sequence ID" value="SPP30837.1"/>
    <property type="molecule type" value="Genomic_DNA"/>
</dbReference>
<evidence type="ECO:0000256" key="5">
    <source>
        <dbReference type="ARBA" id="ARBA00022832"/>
    </source>
</evidence>
<reference evidence="17 19" key="1">
    <citation type="submission" date="2017-09" db="EMBL/GenBank/DDBJ databases">
        <title>Complete Genome Sequences of Two Strains of the Meat Spoilage Bacterium Brochothrix thermosphacta Isolated from Ground Chicken.</title>
        <authorList>
            <person name="Paoli G.C."/>
            <person name="Wijey C."/>
            <person name="Chen C.-Y."/>
            <person name="Nguyen L."/>
            <person name="Yan X."/>
            <person name="Irwin P.L."/>
        </authorList>
    </citation>
    <scope>NUCLEOTIDE SEQUENCE [LARGE SCALE GENOMIC DNA]</scope>
    <source>
        <strain evidence="17 19">BI</strain>
    </source>
</reference>
<evidence type="ECO:0000256" key="4">
    <source>
        <dbReference type="ARBA" id="ARBA00022679"/>
    </source>
</evidence>
<feature type="domain" description="Beta-ketoacyl-[acyl-carrier-protein] synthase III C-terminal" evidence="15">
    <location>
        <begin position="221"/>
        <end position="310"/>
    </location>
</feature>
<dbReference type="UniPathway" id="UPA00094"/>
<dbReference type="Pfam" id="PF08541">
    <property type="entry name" value="ACP_syn_III_C"/>
    <property type="match status" value="1"/>
</dbReference>
<keyword evidence="6 14" id="KW-0443">Lipid metabolism</keyword>
<gene>
    <name evidence="14 18" type="primary">fabH</name>
    <name evidence="18" type="ORF">BTBSAS_90051</name>
    <name evidence="17" type="ORF">CNY62_03180</name>
</gene>
<evidence type="ECO:0000313" key="19">
    <source>
        <dbReference type="Proteomes" id="UP000243591"/>
    </source>
</evidence>
<evidence type="ECO:0000256" key="11">
    <source>
        <dbReference type="ARBA" id="ARBA00052407"/>
    </source>
</evidence>
<comment type="similarity">
    <text evidence="2 14">Belongs to the thiolase-like superfamily. FabH family.</text>
</comment>
<dbReference type="InterPro" id="IPR004655">
    <property type="entry name" value="FabH"/>
</dbReference>
<evidence type="ECO:0000313" key="18">
    <source>
        <dbReference type="EMBL" id="SPP30837.1"/>
    </source>
</evidence>
<reference evidence="18" key="3">
    <citation type="submission" date="2018-04" db="EMBL/GenBank/DDBJ databases">
        <authorList>
            <person name="Go L.Y."/>
            <person name="Mitchell J.A."/>
        </authorList>
    </citation>
    <scope>NUCLEOTIDE SEQUENCE</scope>
    <source>
        <strain evidence="18">BSAS1 3</strain>
    </source>
</reference>
<evidence type="ECO:0000259" key="15">
    <source>
        <dbReference type="Pfam" id="PF08541"/>
    </source>
</evidence>
<feature type="domain" description="Beta-ketoacyl-[acyl-carrier-protein] synthase III N-terminal" evidence="16">
    <location>
        <begin position="106"/>
        <end position="184"/>
    </location>
</feature>
<dbReference type="CDD" id="cd00830">
    <property type="entry name" value="KAS_III"/>
    <property type="match status" value="1"/>
</dbReference>
<keyword evidence="7 14" id="KW-0275">Fatty acid biosynthesis</keyword>
<keyword evidence="4 14" id="KW-0808">Transferase</keyword>
<feature type="active site" evidence="14">
    <location>
        <position position="267"/>
    </location>
</feature>
<feature type="active site" evidence="14">
    <location>
        <position position="237"/>
    </location>
</feature>
<dbReference type="PANTHER" id="PTHR43091">
    <property type="entry name" value="3-OXOACYL-[ACYL-CARRIER-PROTEIN] SYNTHASE"/>
    <property type="match status" value="1"/>
</dbReference>
<dbReference type="Proteomes" id="UP000243591">
    <property type="component" value="Chromosome"/>
</dbReference>
<comment type="subcellular location">
    <subcellularLocation>
        <location evidence="14">Cytoplasm</location>
    </subcellularLocation>
</comment>
<dbReference type="EC" id="2.3.1.180" evidence="14"/>
<evidence type="ECO:0000256" key="13">
    <source>
        <dbReference type="ARBA" id="ARBA00052985"/>
    </source>
</evidence>
<comment type="catalytic activity">
    <reaction evidence="10">
        <text>malonyl-[ACP] + acetyl-CoA + H(+) = 3-oxobutanoyl-[ACP] + CO2 + CoA</text>
        <dbReference type="Rhea" id="RHEA:12080"/>
        <dbReference type="Rhea" id="RHEA-COMP:9623"/>
        <dbReference type="Rhea" id="RHEA-COMP:9625"/>
        <dbReference type="ChEBI" id="CHEBI:15378"/>
        <dbReference type="ChEBI" id="CHEBI:16526"/>
        <dbReference type="ChEBI" id="CHEBI:57287"/>
        <dbReference type="ChEBI" id="CHEBI:57288"/>
        <dbReference type="ChEBI" id="CHEBI:78449"/>
        <dbReference type="ChEBI" id="CHEBI:78450"/>
        <dbReference type="EC" id="2.3.1.180"/>
    </reaction>
    <physiologicalReaction direction="left-to-right" evidence="10">
        <dbReference type="Rhea" id="RHEA:12081"/>
    </physiologicalReaction>
</comment>
<keyword evidence="3 14" id="KW-0444">Lipid biosynthesis</keyword>
<dbReference type="SUPFAM" id="SSF53901">
    <property type="entry name" value="Thiolase-like"/>
    <property type="match status" value="1"/>
</dbReference>
<dbReference type="GO" id="GO:0033818">
    <property type="term" value="F:beta-ketoacyl-acyl-carrier-protein synthase III activity"/>
    <property type="evidence" value="ECO:0007669"/>
    <property type="project" value="UniProtKB-UniRule"/>
</dbReference>
<evidence type="ECO:0000256" key="1">
    <source>
        <dbReference type="ARBA" id="ARBA00005194"/>
    </source>
</evidence>
<dbReference type="STRING" id="2756.BFR44_00700"/>
<dbReference type="KEGG" id="bths:CNY62_03180"/>
<comment type="function">
    <text evidence="14">Catalyzes the condensation reaction of fatty acid synthesis by the addition to an acyl acceptor of two carbons from malonyl-ACP. Catalyzes the first condensation reaction which initiates fatty acid synthesis and may therefore play a role in governing the total rate of fatty acid production. Possesses both acetoacetyl-ACP synthase and acetyl transacylase activities. Its substrate specificity determines the biosynthesis of branched-chain and/or straight-chain of fatty acids.</text>
</comment>
<dbReference type="OrthoDB" id="9815506at2"/>
<proteinExistence type="inferred from homology"/>
<keyword evidence="9 14" id="KW-0012">Acyltransferase</keyword>
<comment type="domain">
    <text evidence="14">The last Arg residue of the ACP-binding site is essential for the weak association between ACP/AcpP and FabH.</text>
</comment>
<dbReference type="HAMAP" id="MF_01815">
    <property type="entry name" value="FabH"/>
    <property type="match status" value="1"/>
</dbReference>
<dbReference type="GO" id="GO:0005737">
    <property type="term" value="C:cytoplasm"/>
    <property type="evidence" value="ECO:0007669"/>
    <property type="project" value="UniProtKB-SubCell"/>
</dbReference>
<comment type="catalytic activity">
    <reaction evidence="11">
        <text>(2S)-2-methylbutanoyl-CoA + malonyl-[ACP] + H(+) = (4S)-4-methyl-3-oxohexanoyl-[ACP] + CO2 + CoA</text>
        <dbReference type="Rhea" id="RHEA:42276"/>
        <dbReference type="Rhea" id="RHEA-COMP:9623"/>
        <dbReference type="Rhea" id="RHEA-COMP:17148"/>
        <dbReference type="ChEBI" id="CHEBI:15378"/>
        <dbReference type="ChEBI" id="CHEBI:16526"/>
        <dbReference type="ChEBI" id="CHEBI:57287"/>
        <dbReference type="ChEBI" id="CHEBI:78449"/>
        <dbReference type="ChEBI" id="CHEBI:88166"/>
        <dbReference type="ChEBI" id="CHEBI:167462"/>
        <dbReference type="EC" id="2.3.1.300"/>
    </reaction>
    <physiologicalReaction direction="left-to-right" evidence="11">
        <dbReference type="Rhea" id="RHEA:42277"/>
    </physiologicalReaction>
</comment>
<keyword evidence="19" id="KW-1185">Reference proteome</keyword>
<dbReference type="FunFam" id="3.40.47.10:FF:000004">
    <property type="entry name" value="3-oxoacyl-[acyl-carrier-protein] synthase 3"/>
    <property type="match status" value="1"/>
</dbReference>
<evidence type="ECO:0000256" key="2">
    <source>
        <dbReference type="ARBA" id="ARBA00008642"/>
    </source>
</evidence>
<evidence type="ECO:0000256" key="7">
    <source>
        <dbReference type="ARBA" id="ARBA00023160"/>
    </source>
</evidence>
<evidence type="ECO:0000256" key="6">
    <source>
        <dbReference type="ARBA" id="ARBA00023098"/>
    </source>
</evidence>
<evidence type="ECO:0000256" key="10">
    <source>
        <dbReference type="ARBA" id="ARBA00051096"/>
    </source>
</evidence>
<name>A0A1D2KCR8_BROTH</name>
<dbReference type="NCBIfam" id="NF006829">
    <property type="entry name" value="PRK09352.1"/>
    <property type="match status" value="1"/>
</dbReference>